<dbReference type="CDD" id="cd01948">
    <property type="entry name" value="EAL"/>
    <property type="match status" value="1"/>
</dbReference>
<reference evidence="6" key="2">
    <citation type="submission" date="2012-03" db="EMBL/GenBank/DDBJ databases">
        <title>The complete genome sequence of the pioneer microbe on fresh volcanic deposit, Leptospirillum ferrooxidans strain C2-3.</title>
        <authorList>
            <person name="Fujimura R."/>
            <person name="Sato Y."/>
            <person name="Nishizawa T."/>
            <person name="Nanba K."/>
            <person name="Oshima K."/>
            <person name="Hattori M."/>
            <person name="Kamijo T."/>
            <person name="Ohta H."/>
        </authorList>
    </citation>
    <scope>NUCLEOTIDE SEQUENCE [LARGE SCALE GENOMIC DNA]</scope>
    <source>
        <strain evidence="6">C2-3</strain>
    </source>
</reference>
<dbReference type="Pfam" id="PF00563">
    <property type="entry name" value="EAL"/>
    <property type="match status" value="1"/>
</dbReference>
<dbReference type="SUPFAM" id="SSF141868">
    <property type="entry name" value="EAL domain-like"/>
    <property type="match status" value="1"/>
</dbReference>
<dbReference type="PANTHER" id="PTHR44757:SF2">
    <property type="entry name" value="BIOFILM ARCHITECTURE MAINTENANCE PROTEIN MBAA"/>
    <property type="match status" value="1"/>
</dbReference>
<dbReference type="Gene3D" id="3.20.20.450">
    <property type="entry name" value="EAL domain"/>
    <property type="match status" value="1"/>
</dbReference>
<organism evidence="5 6">
    <name type="scientific">Leptospirillum ferrooxidans (strain C2-3)</name>
    <dbReference type="NCBI Taxonomy" id="1162668"/>
    <lineage>
        <taxon>Bacteria</taxon>
        <taxon>Pseudomonadati</taxon>
        <taxon>Nitrospirota</taxon>
        <taxon>Nitrospiria</taxon>
        <taxon>Nitrospirales</taxon>
        <taxon>Nitrospiraceae</taxon>
        <taxon>Leptospirillum</taxon>
    </lineage>
</organism>
<dbReference type="Proteomes" id="UP000007382">
    <property type="component" value="Chromosome"/>
</dbReference>
<dbReference type="PROSITE" id="PS50887">
    <property type="entry name" value="GGDEF"/>
    <property type="match status" value="1"/>
</dbReference>
<feature type="domain" description="EAL" evidence="3">
    <location>
        <begin position="778"/>
        <end position="1032"/>
    </location>
</feature>
<dbReference type="InterPro" id="IPR035965">
    <property type="entry name" value="PAS-like_dom_sf"/>
</dbReference>
<dbReference type="SMART" id="SM00267">
    <property type="entry name" value="GGDEF"/>
    <property type="match status" value="1"/>
</dbReference>
<dbReference type="InterPro" id="IPR029787">
    <property type="entry name" value="Nucleotide_cyclase"/>
</dbReference>
<evidence type="ECO:0000259" key="3">
    <source>
        <dbReference type="PROSITE" id="PS50883"/>
    </source>
</evidence>
<dbReference type="InterPro" id="IPR052155">
    <property type="entry name" value="Biofilm_reg_signaling"/>
</dbReference>
<dbReference type="NCBIfam" id="TIGR00229">
    <property type="entry name" value="sensory_box"/>
    <property type="match status" value="1"/>
</dbReference>
<dbReference type="STRING" id="1162668.LFE_1834"/>
<dbReference type="eggNOG" id="COG5001">
    <property type="taxonomic scope" value="Bacteria"/>
</dbReference>
<dbReference type="PROSITE" id="PS50113">
    <property type="entry name" value="PAC"/>
    <property type="match status" value="1"/>
</dbReference>
<dbReference type="CDD" id="cd00130">
    <property type="entry name" value="PAS"/>
    <property type="match status" value="1"/>
</dbReference>
<protein>
    <submittedName>
        <fullName evidence="5">Putative diguanylate cyclase/phosphodiesterase with PAS/PAC and GAF sensor(S)</fullName>
    </submittedName>
</protein>
<evidence type="ECO:0000259" key="2">
    <source>
        <dbReference type="PROSITE" id="PS50113"/>
    </source>
</evidence>
<dbReference type="InterPro" id="IPR043128">
    <property type="entry name" value="Rev_trsase/Diguanyl_cyclase"/>
</dbReference>
<dbReference type="InterPro" id="IPR035919">
    <property type="entry name" value="EAL_sf"/>
</dbReference>
<accession>I0IQG3</accession>
<dbReference type="Gene3D" id="3.30.450.20">
    <property type="entry name" value="PAS domain"/>
    <property type="match status" value="1"/>
</dbReference>
<dbReference type="Gene3D" id="3.30.450.40">
    <property type="match status" value="3"/>
</dbReference>
<gene>
    <name evidence="5" type="ordered locus">LFE_1834</name>
</gene>
<dbReference type="EMBL" id="AP012342">
    <property type="protein sequence ID" value="BAM07512.1"/>
    <property type="molecule type" value="Genomic_DNA"/>
</dbReference>
<dbReference type="PROSITE" id="PS50883">
    <property type="entry name" value="EAL"/>
    <property type="match status" value="1"/>
</dbReference>
<dbReference type="InterPro" id="IPR003018">
    <property type="entry name" value="GAF"/>
</dbReference>
<dbReference type="SUPFAM" id="SSF55073">
    <property type="entry name" value="Nucleotide cyclase"/>
    <property type="match status" value="1"/>
</dbReference>
<evidence type="ECO:0000313" key="6">
    <source>
        <dbReference type="Proteomes" id="UP000007382"/>
    </source>
</evidence>
<reference evidence="5 6" key="1">
    <citation type="journal article" date="2012" name="J. Bacteriol.">
        <title>Complete Genome Sequence of Leptospirillum ferrooxidans Strain C2-3, Isolated from a Fresh Volcanic Ash Deposit on the Island of Miyake, Japan.</title>
        <authorList>
            <person name="Fujimura R."/>
            <person name="Sato Y."/>
            <person name="Nishizawa T."/>
            <person name="Oshima K."/>
            <person name="Kim S.-W."/>
            <person name="Hattori M."/>
            <person name="Kamijo T."/>
            <person name="Ohta H."/>
        </authorList>
    </citation>
    <scope>NUCLEOTIDE SEQUENCE [LARGE SCALE GENOMIC DNA]</scope>
    <source>
        <strain evidence="5 6">C2-3</strain>
    </source>
</reference>
<dbReference type="InterPro" id="IPR000700">
    <property type="entry name" value="PAS-assoc_C"/>
</dbReference>
<evidence type="ECO:0000259" key="1">
    <source>
        <dbReference type="PROSITE" id="PS50112"/>
    </source>
</evidence>
<dbReference type="SUPFAM" id="SSF55785">
    <property type="entry name" value="PYP-like sensor domain (PAS domain)"/>
    <property type="match status" value="1"/>
</dbReference>
<evidence type="ECO:0000313" key="5">
    <source>
        <dbReference type="EMBL" id="BAM07512.1"/>
    </source>
</evidence>
<dbReference type="Pfam" id="PF00990">
    <property type="entry name" value="GGDEF"/>
    <property type="match status" value="1"/>
</dbReference>
<dbReference type="PROSITE" id="PS50112">
    <property type="entry name" value="PAS"/>
    <property type="match status" value="1"/>
</dbReference>
<dbReference type="InterPro" id="IPR001633">
    <property type="entry name" value="EAL_dom"/>
</dbReference>
<dbReference type="InterPro" id="IPR013656">
    <property type="entry name" value="PAS_4"/>
</dbReference>
<dbReference type="PANTHER" id="PTHR44757">
    <property type="entry name" value="DIGUANYLATE CYCLASE DGCP"/>
    <property type="match status" value="1"/>
</dbReference>
<dbReference type="Pfam" id="PF13185">
    <property type="entry name" value="GAF_2"/>
    <property type="match status" value="1"/>
</dbReference>
<dbReference type="SUPFAM" id="SSF55781">
    <property type="entry name" value="GAF domain-like"/>
    <property type="match status" value="3"/>
</dbReference>
<dbReference type="SMART" id="SM00052">
    <property type="entry name" value="EAL"/>
    <property type="match status" value="1"/>
</dbReference>
<name>I0IQG3_LEPFC</name>
<dbReference type="AlphaFoldDB" id="I0IQG3"/>
<dbReference type="Gene3D" id="3.30.70.270">
    <property type="match status" value="1"/>
</dbReference>
<proteinExistence type="predicted"/>
<dbReference type="InterPro" id="IPR029016">
    <property type="entry name" value="GAF-like_dom_sf"/>
</dbReference>
<dbReference type="CDD" id="cd01949">
    <property type="entry name" value="GGDEF"/>
    <property type="match status" value="1"/>
</dbReference>
<dbReference type="HOGENOM" id="CLU_275937_0_0_0"/>
<feature type="domain" description="PAS" evidence="1">
    <location>
        <begin position="470"/>
        <end position="511"/>
    </location>
</feature>
<feature type="domain" description="PAC" evidence="2">
    <location>
        <begin position="548"/>
        <end position="601"/>
    </location>
</feature>
<feature type="domain" description="GGDEF" evidence="4">
    <location>
        <begin position="633"/>
        <end position="769"/>
    </location>
</feature>
<dbReference type="InterPro" id="IPR000160">
    <property type="entry name" value="GGDEF_dom"/>
</dbReference>
<sequence>MTCFILFEELQVFSVRIALCDPENRSGRCVVYEGQKLKDDTSFRDQRLLEEIIQARETIVWTDAMEIQSGDLQRNDRYGSGIASIAAFPLISGETVHGALIVESDETDYFDPDLISLFIFLSGNIALFLDNMVKEVRRKHHESRATILLKWMEELTRETELPDLFKGALEAICHLTNSDNGEVVLWNPSLRAFSLRAVISRDPVISMEPLLEKTLKMGEGAAGRVIETGTSLLIEDYQSFSWALPEVRTLGMMAEIAVPVKNRQRTVGALVVGTFGQKKLDVQDLPFLEAMGRQLGAVLEHVRLAEHQATLLETIKEIALEKEVDGLIERALDSFCRMTGADYGGICLAEKESGHFLWKSLFRAHPEFPDPFEFHNGVSSDSLSGNFSQSGKGILIDDSPGYEALFPERSMLGAKSFMAVPFLESQAVWIASTHPIFRFDPFDLSLLEVLVQEIAIAHRRILSEQARLKSEERLSILIENLPEAIFFKDGEGRWETVNPSGLRLFGLEEQSEWIGKTDSEICSGSSRMAPIIKGCIRSDALAWESGKATKEIEVFSDSDGNMVILDVAKVPLFHPDGSRKGLVISAQDITERKRNEERIEHMAAHDALTDLPNRRVFIERIGQMLHRSGREHERFAVGILDLDGFKVVNDRLGHQKGDELLVQVGKRLGSLLRKTDTLARLGGDEFGLLLTDLGHGKTPSDLFSKIVQALLDPFEVGHGSGEIVWISGSLGLTLCPPDHGDATSLIAHADMALYRAKDLGRNGWAIFESEMAHSLQLQHQILTEFGQALRNGELCLYYQPQVNMETGQVVGVEALVRWNHPERGLLTPESFIGVVEKSELIAAMGRWVLESALIQQKEWERIGIHLRISVNIGARHFLSDGFVEDLAQILLRQERTEQPRIEIEVTETEALRDLERARKTIDLCRGLGVSVSLDDFGTGQASLTSLQQLDIKEVKIDKCFVHRIMASQKDLAIVFSLSVAARMMLIDVVAEGVETEEEGALLILIGCTVAQGFGIARPMLPSMIPDWQKKWKPFSSWKSQTTRNMGWLKDSPLLMLWQALGIFQKGLLDGLDTPGNLNKEWTDDHIAVSEKWMSHTGTVRHRGTDGFDVLKGIHDDLCSFAPEVASARESNNKAEMERLRSELSEIHQALQKLLL</sequence>
<dbReference type="Pfam" id="PF08448">
    <property type="entry name" value="PAS_4"/>
    <property type="match status" value="1"/>
</dbReference>
<dbReference type="PATRIC" id="fig|1162668.3.peg.2182"/>
<dbReference type="SMART" id="SM00065">
    <property type="entry name" value="GAF"/>
    <property type="match status" value="2"/>
</dbReference>
<dbReference type="SMART" id="SM00091">
    <property type="entry name" value="PAS"/>
    <property type="match status" value="1"/>
</dbReference>
<keyword evidence="6" id="KW-1185">Reference proteome</keyword>
<dbReference type="InterPro" id="IPR000014">
    <property type="entry name" value="PAS"/>
</dbReference>
<evidence type="ECO:0000259" key="4">
    <source>
        <dbReference type="PROSITE" id="PS50887"/>
    </source>
</evidence>
<dbReference type="NCBIfam" id="TIGR00254">
    <property type="entry name" value="GGDEF"/>
    <property type="match status" value="1"/>
</dbReference>
<dbReference type="KEGG" id="lfc:LFE_1834"/>